<comment type="caution">
    <text evidence="6">The sequence shown here is derived from an EMBL/GenBank/DDBJ whole genome shotgun (WGS) entry which is preliminary data.</text>
</comment>
<evidence type="ECO:0000256" key="3">
    <source>
        <dbReference type="PIRSR" id="PIRSR005962-1"/>
    </source>
</evidence>
<evidence type="ECO:0000313" key="7">
    <source>
        <dbReference type="Proteomes" id="UP000288212"/>
    </source>
</evidence>
<feature type="chain" id="PRO_5019252076" evidence="4">
    <location>
        <begin position="24"/>
        <end position="433"/>
    </location>
</feature>
<proteinExistence type="inferred from homology"/>
<dbReference type="AlphaFoldDB" id="A0A432VR11"/>
<evidence type="ECO:0000256" key="4">
    <source>
        <dbReference type="SAM" id="SignalP"/>
    </source>
</evidence>
<sequence>MKLSLLALSLCAASAAFTLPTFAAGSTEPARIDTNLEQRVIEWRRDIHQHPELSNREFRTAALVAEHLEALGMEVHTGIAHTGVVGILRGAKPGPTVALRADMDALPVREQTGLPFASTVTAEFNGAEVPVMHACGHDMHVAMLMGAAEYLAQNRDDISGSVMFIFQPAEEGAPAGEEGGAQLMIKEGIFERFERPDAIFGIHVGSMSHTGHVGYRSGPIMASSDRFNVRVRGEQTHGSRPWGGVDPIVAAAAIVTNSQSIVSRKLDLTKAPAVLSFGVIQGGVRNNIIPDEVYLEGTMRNFDMDTRAQMFEKFTRVAESTAAAHGATAEVVINEGYRVTINSPDLMERMLPTTRAVVGDAYLTEASLGTASEDFSFFALEVPGKYVFLGATPYGQDPATAPGNHSPFFNPDEAAMKVGTELFINWTLNFSAE</sequence>
<dbReference type="PANTHER" id="PTHR11014">
    <property type="entry name" value="PEPTIDASE M20 FAMILY MEMBER"/>
    <property type="match status" value="1"/>
</dbReference>
<accession>A0A432VR11</accession>
<comment type="similarity">
    <text evidence="1">Belongs to the peptidase M20 family.</text>
</comment>
<dbReference type="FunFam" id="3.30.70.360:FF:000014">
    <property type="entry name" value="N-acyl-L-amino acid amidohydrolase"/>
    <property type="match status" value="1"/>
</dbReference>
<dbReference type="SUPFAM" id="SSF55031">
    <property type="entry name" value="Bacterial exopeptidase dimerisation domain"/>
    <property type="match status" value="1"/>
</dbReference>
<dbReference type="InterPro" id="IPR002933">
    <property type="entry name" value="Peptidase_M20"/>
</dbReference>
<name>A0A432VR11_9GAMM</name>
<dbReference type="NCBIfam" id="TIGR01891">
    <property type="entry name" value="amidohydrolases"/>
    <property type="match status" value="1"/>
</dbReference>
<dbReference type="PIRSF" id="PIRSF005962">
    <property type="entry name" value="Pept_M20D_amidohydro"/>
    <property type="match status" value="1"/>
</dbReference>
<dbReference type="OrthoDB" id="9777385at2"/>
<evidence type="ECO:0000256" key="1">
    <source>
        <dbReference type="ARBA" id="ARBA00006153"/>
    </source>
</evidence>
<dbReference type="InterPro" id="IPR011650">
    <property type="entry name" value="Peptidase_M20_dimer"/>
</dbReference>
<dbReference type="PANTHER" id="PTHR11014:SF63">
    <property type="entry name" value="METALLOPEPTIDASE, PUTATIVE (AFU_ORTHOLOGUE AFUA_6G09600)-RELATED"/>
    <property type="match status" value="1"/>
</dbReference>
<dbReference type="SUPFAM" id="SSF53187">
    <property type="entry name" value="Zn-dependent exopeptidases"/>
    <property type="match status" value="1"/>
</dbReference>
<dbReference type="InterPro" id="IPR017439">
    <property type="entry name" value="Amidohydrolase"/>
</dbReference>
<protein>
    <submittedName>
        <fullName evidence="6">Amidohydrolase</fullName>
    </submittedName>
</protein>
<comment type="cofactor">
    <cofactor evidence="3">
        <name>Mn(2+)</name>
        <dbReference type="ChEBI" id="CHEBI:29035"/>
    </cofactor>
    <text evidence="3">The Mn(2+) ion enhances activity.</text>
</comment>
<dbReference type="Pfam" id="PF01546">
    <property type="entry name" value="Peptidase_M20"/>
    <property type="match status" value="1"/>
</dbReference>
<dbReference type="RefSeq" id="WP_126793911.1">
    <property type="nucleotide sequence ID" value="NZ_PIPI01000008.1"/>
</dbReference>
<dbReference type="GO" id="GO:0016787">
    <property type="term" value="F:hydrolase activity"/>
    <property type="evidence" value="ECO:0007669"/>
    <property type="project" value="UniProtKB-KW"/>
</dbReference>
<feature type="signal peptide" evidence="4">
    <location>
        <begin position="1"/>
        <end position="23"/>
    </location>
</feature>
<keyword evidence="7" id="KW-1185">Reference proteome</keyword>
<dbReference type="GO" id="GO:0046872">
    <property type="term" value="F:metal ion binding"/>
    <property type="evidence" value="ECO:0007669"/>
    <property type="project" value="UniProtKB-KW"/>
</dbReference>
<gene>
    <name evidence="6" type="ORF">CWE06_10610</name>
</gene>
<evidence type="ECO:0000313" key="6">
    <source>
        <dbReference type="EMBL" id="RUO18685.1"/>
    </source>
</evidence>
<dbReference type="Gene3D" id="3.30.70.360">
    <property type="match status" value="1"/>
</dbReference>
<evidence type="ECO:0000256" key="2">
    <source>
        <dbReference type="ARBA" id="ARBA00022801"/>
    </source>
</evidence>
<feature type="binding site" evidence="3">
    <location>
        <position position="135"/>
    </location>
    <ligand>
        <name>Mn(2+)</name>
        <dbReference type="ChEBI" id="CHEBI:29035"/>
        <label>2</label>
    </ligand>
</feature>
<dbReference type="Proteomes" id="UP000288212">
    <property type="component" value="Unassembled WGS sequence"/>
</dbReference>
<dbReference type="Gene3D" id="3.40.630.10">
    <property type="entry name" value="Zn peptidases"/>
    <property type="match status" value="1"/>
</dbReference>
<organism evidence="6 7">
    <name type="scientific">Aliidiomarina haloalkalitolerans</name>
    <dbReference type="NCBI Taxonomy" id="859059"/>
    <lineage>
        <taxon>Bacteria</taxon>
        <taxon>Pseudomonadati</taxon>
        <taxon>Pseudomonadota</taxon>
        <taxon>Gammaproteobacteria</taxon>
        <taxon>Alteromonadales</taxon>
        <taxon>Idiomarinaceae</taxon>
        <taxon>Aliidiomarina</taxon>
    </lineage>
</organism>
<evidence type="ECO:0000259" key="5">
    <source>
        <dbReference type="Pfam" id="PF07687"/>
    </source>
</evidence>
<keyword evidence="3" id="KW-0464">Manganese</keyword>
<dbReference type="InterPro" id="IPR036264">
    <property type="entry name" value="Bact_exopeptidase_dim_dom"/>
</dbReference>
<feature type="domain" description="Peptidase M20 dimerisation" evidence="5">
    <location>
        <begin position="226"/>
        <end position="323"/>
    </location>
</feature>
<keyword evidence="2 6" id="KW-0378">Hydrolase</keyword>
<dbReference type="Pfam" id="PF07687">
    <property type="entry name" value="M20_dimer"/>
    <property type="match status" value="1"/>
</dbReference>
<reference evidence="6 7" key="1">
    <citation type="journal article" date="2011" name="Front. Microbiol.">
        <title>Genomic signatures of strain selection and enhancement in Bacillus atrophaeus var. globigii, a historical biowarfare simulant.</title>
        <authorList>
            <person name="Gibbons H.S."/>
            <person name="Broomall S.M."/>
            <person name="McNew L.A."/>
            <person name="Daligault H."/>
            <person name="Chapman C."/>
            <person name="Bruce D."/>
            <person name="Karavis M."/>
            <person name="Krepps M."/>
            <person name="McGregor P.A."/>
            <person name="Hong C."/>
            <person name="Park K.H."/>
            <person name="Akmal A."/>
            <person name="Feldman A."/>
            <person name="Lin J.S."/>
            <person name="Chang W.E."/>
            <person name="Higgs B.W."/>
            <person name="Demirev P."/>
            <person name="Lindquist J."/>
            <person name="Liem A."/>
            <person name="Fochler E."/>
            <person name="Read T.D."/>
            <person name="Tapia R."/>
            <person name="Johnson S."/>
            <person name="Bishop-Lilly K.A."/>
            <person name="Detter C."/>
            <person name="Han C."/>
            <person name="Sozhamannan S."/>
            <person name="Rosenzweig C.N."/>
            <person name="Skowronski E.W."/>
        </authorList>
    </citation>
    <scope>NUCLEOTIDE SEQUENCE [LARGE SCALE GENOMIC DNA]</scope>
    <source>
        <strain evidence="6 7">AK5</strain>
    </source>
</reference>
<feature type="binding site" evidence="3">
    <location>
        <position position="203"/>
    </location>
    <ligand>
        <name>Mn(2+)</name>
        <dbReference type="ChEBI" id="CHEBI:29035"/>
        <label>2</label>
    </ligand>
</feature>
<feature type="binding site" evidence="3">
    <location>
        <position position="171"/>
    </location>
    <ligand>
        <name>Mn(2+)</name>
        <dbReference type="ChEBI" id="CHEBI:29035"/>
        <label>2</label>
    </ligand>
</feature>
<feature type="binding site" evidence="3">
    <location>
        <position position="405"/>
    </location>
    <ligand>
        <name>Mn(2+)</name>
        <dbReference type="ChEBI" id="CHEBI:29035"/>
        <label>2</label>
    </ligand>
</feature>
<dbReference type="EMBL" id="PIPI01000008">
    <property type="protein sequence ID" value="RUO18685.1"/>
    <property type="molecule type" value="Genomic_DNA"/>
</dbReference>
<keyword evidence="3" id="KW-0479">Metal-binding</keyword>
<feature type="binding site" evidence="3">
    <location>
        <position position="137"/>
    </location>
    <ligand>
        <name>Mn(2+)</name>
        <dbReference type="ChEBI" id="CHEBI:29035"/>
        <label>2</label>
    </ligand>
</feature>
<keyword evidence="4" id="KW-0732">Signal</keyword>